<evidence type="ECO:0000259" key="6">
    <source>
        <dbReference type="Pfam" id="PF01094"/>
    </source>
</evidence>
<dbReference type="InterPro" id="IPR028082">
    <property type="entry name" value="Peripla_BP_I"/>
</dbReference>
<keyword evidence="8" id="KW-1185">Reference proteome</keyword>
<feature type="compositionally biased region" description="Polar residues" evidence="5">
    <location>
        <begin position="475"/>
        <end position="485"/>
    </location>
</feature>
<sequence length="550" mass="60557">MHKLVLHFKDPGRDPLQAVYAAEELIKEEQVRVIVGMETWHEAAVVASIGNREQIPILSLASAATISPPSTTLRWSFLVQIASNGSQQMNCMTSILQSYKWKKVIAIYEDDTYGNNSSGLALLSESLHSIGTEIEHHLVFPPFSSLSDPQGEAKQLGLVGRDSVRIITDAISSLLDSVNTSVISDMQEYREEDNFEPGIHAIRAYDNIDTIIRAVQKLGKSYNEVHFWSSKFGFSKSVVGVSGSDSKKLWAVDSVYWPGKLVNAVPKGWAMPSEVKQLKIGVPALTSFEIVKVVENSNGEKSYSGFCIEVFEKVLKVLGYDLPHKFEPFHGSYDDLVLCVGNKHMQFQLKKHKKGSISENDISTLLQRYETTTMLTLLQEVAHVQDVKIDWNALVKKTATGISNAPHDVGWSPCARHMGNILSNHLVRGGDLSEDKKNPKEEINSPNHMLRALPLAPVKRSAVIDLESSLSSSENALTRSGSTKTESLEQDPGDSRATAGAFKTPHDVGWSPCARQMGNILSNHLVQGGDLSKDKENPEEEINLSANPSS</sequence>
<evidence type="ECO:0000256" key="2">
    <source>
        <dbReference type="ARBA" id="ARBA00022692"/>
    </source>
</evidence>
<dbReference type="GO" id="GO:0016020">
    <property type="term" value="C:membrane"/>
    <property type="evidence" value="ECO:0007669"/>
    <property type="project" value="UniProtKB-SubCell"/>
</dbReference>
<dbReference type="EMBL" id="SDRB02007555">
    <property type="protein sequence ID" value="THG10999.1"/>
    <property type="molecule type" value="Genomic_DNA"/>
</dbReference>
<dbReference type="InterPro" id="IPR015683">
    <property type="entry name" value="Ionotropic_Glu_rcpt"/>
</dbReference>
<comment type="caution">
    <text evidence="7">The sequence shown here is derived from an EMBL/GenBank/DDBJ whole genome shotgun (WGS) entry which is preliminary data.</text>
</comment>
<feature type="domain" description="Receptor ligand binding region" evidence="6">
    <location>
        <begin position="2"/>
        <end position="152"/>
    </location>
</feature>
<evidence type="ECO:0000313" key="8">
    <source>
        <dbReference type="Proteomes" id="UP000306102"/>
    </source>
</evidence>
<protein>
    <recommendedName>
        <fullName evidence="6">Receptor ligand binding region domain-containing protein</fullName>
    </recommendedName>
</protein>
<evidence type="ECO:0000313" key="7">
    <source>
        <dbReference type="EMBL" id="THG10999.1"/>
    </source>
</evidence>
<name>A0A4S4E4W3_CAMSN</name>
<feature type="compositionally biased region" description="Basic and acidic residues" evidence="5">
    <location>
        <begin position="431"/>
        <end position="443"/>
    </location>
</feature>
<proteinExistence type="predicted"/>
<dbReference type="Gene3D" id="3.40.190.10">
    <property type="entry name" value="Periplasmic binding protein-like II"/>
    <property type="match status" value="1"/>
</dbReference>
<keyword evidence="4" id="KW-0472">Membrane</keyword>
<organism evidence="7 8">
    <name type="scientific">Camellia sinensis var. sinensis</name>
    <name type="common">China tea</name>
    <dbReference type="NCBI Taxonomy" id="542762"/>
    <lineage>
        <taxon>Eukaryota</taxon>
        <taxon>Viridiplantae</taxon>
        <taxon>Streptophyta</taxon>
        <taxon>Embryophyta</taxon>
        <taxon>Tracheophyta</taxon>
        <taxon>Spermatophyta</taxon>
        <taxon>Magnoliopsida</taxon>
        <taxon>eudicotyledons</taxon>
        <taxon>Gunneridae</taxon>
        <taxon>Pentapetalae</taxon>
        <taxon>asterids</taxon>
        <taxon>Ericales</taxon>
        <taxon>Theaceae</taxon>
        <taxon>Camellia</taxon>
    </lineage>
</organism>
<feature type="region of interest" description="Disordered" evidence="5">
    <location>
        <begin position="429"/>
        <end position="449"/>
    </location>
</feature>
<dbReference type="Pfam" id="PF01094">
    <property type="entry name" value="ANF_receptor"/>
    <property type="match status" value="1"/>
</dbReference>
<dbReference type="AlphaFoldDB" id="A0A4S4E4W3"/>
<reference evidence="7 8" key="1">
    <citation type="journal article" date="2018" name="Proc. Natl. Acad. Sci. U.S.A.">
        <title>Draft genome sequence of Camellia sinensis var. sinensis provides insights into the evolution of the tea genome and tea quality.</title>
        <authorList>
            <person name="Wei C."/>
            <person name="Yang H."/>
            <person name="Wang S."/>
            <person name="Zhao J."/>
            <person name="Liu C."/>
            <person name="Gao L."/>
            <person name="Xia E."/>
            <person name="Lu Y."/>
            <person name="Tai Y."/>
            <person name="She G."/>
            <person name="Sun J."/>
            <person name="Cao H."/>
            <person name="Tong W."/>
            <person name="Gao Q."/>
            <person name="Li Y."/>
            <person name="Deng W."/>
            <person name="Jiang X."/>
            <person name="Wang W."/>
            <person name="Chen Q."/>
            <person name="Zhang S."/>
            <person name="Li H."/>
            <person name="Wu J."/>
            <person name="Wang P."/>
            <person name="Li P."/>
            <person name="Shi C."/>
            <person name="Zheng F."/>
            <person name="Jian J."/>
            <person name="Huang B."/>
            <person name="Shan D."/>
            <person name="Shi M."/>
            <person name="Fang C."/>
            <person name="Yue Y."/>
            <person name="Li F."/>
            <person name="Li D."/>
            <person name="Wei S."/>
            <person name="Han B."/>
            <person name="Jiang C."/>
            <person name="Yin Y."/>
            <person name="Xia T."/>
            <person name="Zhang Z."/>
            <person name="Bennetzen J.L."/>
            <person name="Zhao S."/>
            <person name="Wan X."/>
        </authorList>
    </citation>
    <scope>NUCLEOTIDE SEQUENCE [LARGE SCALE GENOMIC DNA]</scope>
    <source>
        <strain evidence="8">cv. Shuchazao</strain>
        <tissue evidence="7">Leaf</tissue>
    </source>
</reference>
<evidence type="ECO:0000256" key="3">
    <source>
        <dbReference type="ARBA" id="ARBA00022989"/>
    </source>
</evidence>
<comment type="subcellular location">
    <subcellularLocation>
        <location evidence="1">Membrane</location>
    </subcellularLocation>
</comment>
<dbReference type="PANTHER" id="PTHR34836">
    <property type="entry name" value="OS06G0188250 PROTEIN"/>
    <property type="match status" value="1"/>
</dbReference>
<dbReference type="PANTHER" id="PTHR34836:SF1">
    <property type="entry name" value="OS09G0428600 PROTEIN"/>
    <property type="match status" value="1"/>
</dbReference>
<gene>
    <name evidence="7" type="ORF">TEA_011360</name>
</gene>
<evidence type="ECO:0000256" key="5">
    <source>
        <dbReference type="SAM" id="MobiDB-lite"/>
    </source>
</evidence>
<dbReference type="InterPro" id="IPR001828">
    <property type="entry name" value="ANF_lig-bd_rcpt"/>
</dbReference>
<dbReference type="Gene3D" id="3.40.50.2300">
    <property type="match status" value="2"/>
</dbReference>
<keyword evidence="3" id="KW-1133">Transmembrane helix</keyword>
<accession>A0A4S4E4W3</accession>
<feature type="region of interest" description="Disordered" evidence="5">
    <location>
        <begin position="469"/>
        <end position="550"/>
    </location>
</feature>
<evidence type="ECO:0000256" key="4">
    <source>
        <dbReference type="ARBA" id="ARBA00023136"/>
    </source>
</evidence>
<dbReference type="SUPFAM" id="SSF53822">
    <property type="entry name" value="Periplasmic binding protein-like I"/>
    <property type="match status" value="1"/>
</dbReference>
<dbReference type="Proteomes" id="UP000306102">
    <property type="component" value="Unassembled WGS sequence"/>
</dbReference>
<evidence type="ECO:0000256" key="1">
    <source>
        <dbReference type="ARBA" id="ARBA00004370"/>
    </source>
</evidence>
<keyword evidence="2" id="KW-0812">Transmembrane</keyword>